<organism evidence="2 3">
    <name type="scientific">Antrodiella citrinella</name>
    <dbReference type="NCBI Taxonomy" id="2447956"/>
    <lineage>
        <taxon>Eukaryota</taxon>
        <taxon>Fungi</taxon>
        <taxon>Dikarya</taxon>
        <taxon>Basidiomycota</taxon>
        <taxon>Agaricomycotina</taxon>
        <taxon>Agaricomycetes</taxon>
        <taxon>Polyporales</taxon>
        <taxon>Steccherinaceae</taxon>
        <taxon>Antrodiella</taxon>
    </lineage>
</organism>
<dbReference type="PANTHER" id="PTHR33387:SF3">
    <property type="entry name" value="DUF985 DOMAIN-CONTAINING PROTEIN"/>
    <property type="match status" value="1"/>
</dbReference>
<evidence type="ECO:0000313" key="2">
    <source>
        <dbReference type="EMBL" id="THH30971.1"/>
    </source>
</evidence>
<accession>A0A4S4MZW9</accession>
<name>A0A4S4MZW9_9APHY</name>
<dbReference type="InterPro" id="IPR014710">
    <property type="entry name" value="RmlC-like_jellyroll"/>
</dbReference>
<dbReference type="CDD" id="cd06121">
    <property type="entry name" value="cupin_YML079wp"/>
    <property type="match status" value="1"/>
</dbReference>
<feature type="domain" description="DUF985" evidence="1">
    <location>
        <begin position="17"/>
        <end position="171"/>
    </location>
</feature>
<evidence type="ECO:0000259" key="1">
    <source>
        <dbReference type="Pfam" id="PF06172"/>
    </source>
</evidence>
<evidence type="ECO:0000313" key="3">
    <source>
        <dbReference type="Proteomes" id="UP000308730"/>
    </source>
</evidence>
<sequence length="198" mass="22262">MSATPTSYLTYPIPNDELIKQLSLIKHVEGGYFAETDRQKDEIASPFAEGELRSLATTIYYLLAYEEPEGIFHMNKSPTMHVLHQGRAEYTLITPATDGGLPKVEIKVIGPNIHAGESLQLLVGSNVWKKSRLLPEDVAAAKADPSKQQYTGCLITEVVFPGFHWEDHQFLTEKGLKELWGGKDGWKEFTPYVKEQQK</sequence>
<dbReference type="InterPro" id="IPR039935">
    <property type="entry name" value="YML079W-like"/>
</dbReference>
<dbReference type="SUPFAM" id="SSF51182">
    <property type="entry name" value="RmlC-like cupins"/>
    <property type="match status" value="1"/>
</dbReference>
<reference evidence="2 3" key="1">
    <citation type="submission" date="2019-02" db="EMBL/GenBank/DDBJ databases">
        <title>Genome sequencing of the rare red list fungi Antrodiella citrinella (Flaviporus citrinellus).</title>
        <authorList>
            <person name="Buettner E."/>
            <person name="Kellner H."/>
        </authorList>
    </citation>
    <scope>NUCLEOTIDE SEQUENCE [LARGE SCALE GENOMIC DNA]</scope>
    <source>
        <strain evidence="2 3">DSM 108506</strain>
    </source>
</reference>
<protein>
    <recommendedName>
        <fullName evidence="1">DUF985 domain-containing protein</fullName>
    </recommendedName>
</protein>
<proteinExistence type="predicted"/>
<dbReference type="Proteomes" id="UP000308730">
    <property type="component" value="Unassembled WGS sequence"/>
</dbReference>
<keyword evidence="3" id="KW-1185">Reference proteome</keyword>
<dbReference type="InterPro" id="IPR011051">
    <property type="entry name" value="RmlC_Cupin_sf"/>
</dbReference>
<dbReference type="PANTHER" id="PTHR33387">
    <property type="entry name" value="RMLC-LIKE JELLY ROLL FOLD PROTEIN"/>
    <property type="match status" value="1"/>
</dbReference>
<comment type="caution">
    <text evidence="2">The sequence shown here is derived from an EMBL/GenBank/DDBJ whole genome shotgun (WGS) entry which is preliminary data.</text>
</comment>
<gene>
    <name evidence="2" type="ORF">EUX98_g3207</name>
</gene>
<dbReference type="Pfam" id="PF06172">
    <property type="entry name" value="Cupin_5"/>
    <property type="match status" value="1"/>
</dbReference>
<dbReference type="InterPro" id="IPR009327">
    <property type="entry name" value="Cupin_DUF985"/>
</dbReference>
<dbReference type="EMBL" id="SGPM01000062">
    <property type="protein sequence ID" value="THH30971.1"/>
    <property type="molecule type" value="Genomic_DNA"/>
</dbReference>
<dbReference type="OrthoDB" id="6614653at2759"/>
<dbReference type="Gene3D" id="2.60.120.10">
    <property type="entry name" value="Jelly Rolls"/>
    <property type="match status" value="1"/>
</dbReference>
<dbReference type="AlphaFoldDB" id="A0A4S4MZW9"/>